<sequence length="316" mass="34788">MKYLLIAILLFTVLPTTGQTSSKDNLIISNQKTAKHVNIPGTKLFMIPPEDFSVATAFTGLEKGQNALIQVYDLVGGNFYSNAGKFSKERFQQSGATVFDYQEMTINGFPAKYIHMQADPDKKAYSLVFGDESFSVMIMALYTQKDDRTEEQIKKSLLSATYQKDLPIDPFAAAAFELDDSNTKFKFAKSAANMFIYSVNGIDNPDTNRDSIMLVLPVPTDSSMTAKSISEQMVGSLKSNGLSDAKIISTSDDTLNNYSAYQIKIEGVMNGNPSKLLVQTVTHGNNAVVFEGFLKEKSSAVIEDFEALIATLKMKQ</sequence>
<name>A0A1M6JH91_9FLAO</name>
<dbReference type="Gene3D" id="3.40.1000.10">
    <property type="entry name" value="Mog1/PsbP, alpha/beta/alpha sandwich"/>
    <property type="match status" value="1"/>
</dbReference>
<evidence type="ECO:0000313" key="3">
    <source>
        <dbReference type="Proteomes" id="UP000184432"/>
    </source>
</evidence>
<dbReference type="AlphaFoldDB" id="A0A1M6JH91"/>
<protein>
    <submittedName>
        <fullName evidence="2">Uncharacterized protein</fullName>
    </submittedName>
</protein>
<feature type="chain" id="PRO_5012251962" evidence="1">
    <location>
        <begin position="19"/>
        <end position="316"/>
    </location>
</feature>
<dbReference type="RefSeq" id="WP_073319791.1">
    <property type="nucleotide sequence ID" value="NZ_FQYP01000009.1"/>
</dbReference>
<keyword evidence="3" id="KW-1185">Reference proteome</keyword>
<evidence type="ECO:0000313" key="2">
    <source>
        <dbReference type="EMBL" id="SHJ46089.1"/>
    </source>
</evidence>
<keyword evidence="1" id="KW-0732">Signal</keyword>
<accession>A0A1M6JH91</accession>
<dbReference type="Proteomes" id="UP000184432">
    <property type="component" value="Unassembled WGS sequence"/>
</dbReference>
<organism evidence="2 3">
    <name type="scientific">Aquimarina spongiae</name>
    <dbReference type="NCBI Taxonomy" id="570521"/>
    <lineage>
        <taxon>Bacteria</taxon>
        <taxon>Pseudomonadati</taxon>
        <taxon>Bacteroidota</taxon>
        <taxon>Flavobacteriia</taxon>
        <taxon>Flavobacteriales</taxon>
        <taxon>Flavobacteriaceae</taxon>
        <taxon>Aquimarina</taxon>
    </lineage>
</organism>
<proteinExistence type="predicted"/>
<dbReference type="EMBL" id="FQYP01000009">
    <property type="protein sequence ID" value="SHJ46089.1"/>
    <property type="molecule type" value="Genomic_DNA"/>
</dbReference>
<gene>
    <name evidence="2" type="ORF">SAMN04488508_10967</name>
</gene>
<feature type="signal peptide" evidence="1">
    <location>
        <begin position="1"/>
        <end position="18"/>
    </location>
</feature>
<evidence type="ECO:0000256" key="1">
    <source>
        <dbReference type="SAM" id="SignalP"/>
    </source>
</evidence>
<dbReference type="OrthoDB" id="1492980at2"/>
<reference evidence="3" key="1">
    <citation type="submission" date="2016-11" db="EMBL/GenBank/DDBJ databases">
        <authorList>
            <person name="Varghese N."/>
            <person name="Submissions S."/>
        </authorList>
    </citation>
    <scope>NUCLEOTIDE SEQUENCE [LARGE SCALE GENOMIC DNA]</scope>
    <source>
        <strain evidence="3">DSM 22623</strain>
    </source>
</reference>